<feature type="chain" id="PRO_5022804650" evidence="3">
    <location>
        <begin position="28"/>
        <end position="251"/>
    </location>
</feature>
<evidence type="ECO:0000256" key="1">
    <source>
        <dbReference type="ARBA" id="ARBA00008779"/>
    </source>
</evidence>
<dbReference type="AlphaFoldDB" id="A0A5B9PQW7"/>
<comment type="similarity">
    <text evidence="1">Belongs to the sulfatase family.</text>
</comment>
<dbReference type="InterPro" id="IPR000917">
    <property type="entry name" value="Sulfatase_N"/>
</dbReference>
<evidence type="ECO:0000256" key="2">
    <source>
        <dbReference type="ARBA" id="ARBA00022801"/>
    </source>
</evidence>
<feature type="domain" description="Sulfatase N-terminal" evidence="4">
    <location>
        <begin position="36"/>
        <end position="91"/>
    </location>
</feature>
<proteinExistence type="inferred from homology"/>
<evidence type="ECO:0000256" key="3">
    <source>
        <dbReference type="SAM" id="SignalP"/>
    </source>
</evidence>
<dbReference type="KEGG" id="mff:MFFC18_48040"/>
<organism evidence="5 6">
    <name type="scientific">Mariniblastus fucicola</name>
    <dbReference type="NCBI Taxonomy" id="980251"/>
    <lineage>
        <taxon>Bacteria</taxon>
        <taxon>Pseudomonadati</taxon>
        <taxon>Planctomycetota</taxon>
        <taxon>Planctomycetia</taxon>
        <taxon>Pirellulales</taxon>
        <taxon>Pirellulaceae</taxon>
        <taxon>Mariniblastus</taxon>
    </lineage>
</organism>
<feature type="signal peptide" evidence="3">
    <location>
        <begin position="1"/>
        <end position="27"/>
    </location>
</feature>
<name>A0A5B9PQW7_9BACT</name>
<evidence type="ECO:0000259" key="4">
    <source>
        <dbReference type="Pfam" id="PF00884"/>
    </source>
</evidence>
<evidence type="ECO:0000313" key="6">
    <source>
        <dbReference type="Proteomes" id="UP000322214"/>
    </source>
</evidence>
<dbReference type="Gene3D" id="3.30.1120.10">
    <property type="match status" value="1"/>
</dbReference>
<dbReference type="Pfam" id="PF00884">
    <property type="entry name" value="Sulfatase"/>
    <property type="match status" value="1"/>
</dbReference>
<dbReference type="STRING" id="980251.GCA_001642875_01673"/>
<dbReference type="PANTHER" id="PTHR42693">
    <property type="entry name" value="ARYLSULFATASE FAMILY MEMBER"/>
    <property type="match status" value="1"/>
</dbReference>
<keyword evidence="3" id="KW-0732">Signal</keyword>
<evidence type="ECO:0000313" key="5">
    <source>
        <dbReference type="EMBL" id="QEG24881.1"/>
    </source>
</evidence>
<dbReference type="EMBL" id="CP042912">
    <property type="protein sequence ID" value="QEG24881.1"/>
    <property type="molecule type" value="Genomic_DNA"/>
</dbReference>
<reference evidence="5 6" key="1">
    <citation type="submission" date="2019-08" db="EMBL/GenBank/DDBJ databases">
        <title>Deep-cultivation of Planctomycetes and their phenomic and genomic characterization uncovers novel biology.</title>
        <authorList>
            <person name="Wiegand S."/>
            <person name="Jogler M."/>
            <person name="Boedeker C."/>
            <person name="Pinto D."/>
            <person name="Vollmers J."/>
            <person name="Rivas-Marin E."/>
            <person name="Kohn T."/>
            <person name="Peeters S.H."/>
            <person name="Heuer A."/>
            <person name="Rast P."/>
            <person name="Oberbeckmann S."/>
            <person name="Bunk B."/>
            <person name="Jeske O."/>
            <person name="Meyerdierks A."/>
            <person name="Storesund J.E."/>
            <person name="Kallscheuer N."/>
            <person name="Luecker S."/>
            <person name="Lage O.M."/>
            <person name="Pohl T."/>
            <person name="Merkel B.J."/>
            <person name="Hornburger P."/>
            <person name="Mueller R.-W."/>
            <person name="Bruemmer F."/>
            <person name="Labrenz M."/>
            <person name="Spormann A.M."/>
            <person name="Op den Camp H."/>
            <person name="Overmann J."/>
            <person name="Amann R."/>
            <person name="Jetten M.S.M."/>
            <person name="Mascher T."/>
            <person name="Medema M.H."/>
            <person name="Devos D.P."/>
            <person name="Kaster A.-K."/>
            <person name="Ovreas L."/>
            <person name="Rohde M."/>
            <person name="Galperin M.Y."/>
            <person name="Jogler C."/>
        </authorList>
    </citation>
    <scope>NUCLEOTIDE SEQUENCE [LARGE SCALE GENOMIC DNA]</scope>
    <source>
        <strain evidence="5 6">FC18</strain>
    </source>
</reference>
<gene>
    <name evidence="5" type="primary">atsA_31</name>
    <name evidence="5" type="ORF">MFFC18_48040</name>
</gene>
<accession>A0A5B9PQW7</accession>
<dbReference type="GO" id="GO:0004065">
    <property type="term" value="F:arylsulfatase activity"/>
    <property type="evidence" value="ECO:0007669"/>
    <property type="project" value="UniProtKB-EC"/>
</dbReference>
<dbReference type="EC" id="3.1.6.1" evidence="5"/>
<dbReference type="SUPFAM" id="SSF53649">
    <property type="entry name" value="Alkaline phosphatase-like"/>
    <property type="match status" value="2"/>
</dbReference>
<sequence precursor="true">MTFQHTLKWLLFVVALASVCIVDMAVANDGTGGRPPNVVLIFADDLGYGDLGCYGSPDIKTPRIDQMASEGMRFTDFYAQPVCGPSRAALMLARLAGAPIHSERAIDGVDISDVIHGQKAKLKRSYFYYQHDCRRAVRSDKRKLLQANIEPAKNIIHKRWNRHVAKADAVRLSKAELYDLDSEIGKANDVAKIHSEIVAQLAKQDDWARSDIGDHDRFGSNGRAFVATLRTISTGMLLLRSATQKSGNEES</sequence>
<dbReference type="InterPro" id="IPR017850">
    <property type="entry name" value="Alkaline_phosphatase_core_sf"/>
</dbReference>
<dbReference type="Gene3D" id="3.40.720.10">
    <property type="entry name" value="Alkaline Phosphatase, subunit A"/>
    <property type="match status" value="2"/>
</dbReference>
<dbReference type="PANTHER" id="PTHR42693:SF53">
    <property type="entry name" value="ENDO-4-O-SULFATASE"/>
    <property type="match status" value="1"/>
</dbReference>
<protein>
    <submittedName>
        <fullName evidence="5">Arylsulfatase</fullName>
        <ecNumber evidence="5">3.1.6.1</ecNumber>
    </submittedName>
</protein>
<dbReference type="Proteomes" id="UP000322214">
    <property type="component" value="Chromosome"/>
</dbReference>
<keyword evidence="2 5" id="KW-0378">Hydrolase</keyword>
<keyword evidence="6" id="KW-1185">Reference proteome</keyword>
<dbReference type="InterPro" id="IPR050738">
    <property type="entry name" value="Sulfatase"/>
</dbReference>